<protein>
    <submittedName>
        <fullName evidence="3">Uncharacterized protein</fullName>
    </submittedName>
</protein>
<feature type="region of interest" description="Disordered" evidence="1">
    <location>
        <begin position="458"/>
        <end position="486"/>
    </location>
</feature>
<evidence type="ECO:0000313" key="3">
    <source>
        <dbReference type="EMBL" id="CDJ29733.1"/>
    </source>
</evidence>
<feature type="transmembrane region" description="Helical" evidence="2">
    <location>
        <begin position="61"/>
        <end position="84"/>
    </location>
</feature>
<reference evidence="3" key="2">
    <citation type="submission" date="2013-10" db="EMBL/GenBank/DDBJ databases">
        <authorList>
            <person name="Aslett M."/>
        </authorList>
    </citation>
    <scope>NUCLEOTIDE SEQUENCE [LARGE SCALE GENOMIC DNA]</scope>
    <source>
        <strain evidence="3">Houghton</strain>
    </source>
</reference>
<reference evidence="3" key="1">
    <citation type="submission" date="2013-10" db="EMBL/GenBank/DDBJ databases">
        <title>Genomic analysis of the causative agents of coccidiosis in chickens.</title>
        <authorList>
            <person name="Reid A.J."/>
            <person name="Blake D."/>
            <person name="Billington K."/>
            <person name="Browne H."/>
            <person name="Dunn M."/>
            <person name="Hung S."/>
            <person name="Kawahara F."/>
            <person name="Miranda-Saavedra D."/>
            <person name="Mourier T."/>
            <person name="Nagra H."/>
            <person name="Otto T.D."/>
            <person name="Rawlings N."/>
            <person name="Sanchez A."/>
            <person name="Sanders M."/>
            <person name="Subramaniam C."/>
            <person name="Tay Y."/>
            <person name="Dear P."/>
            <person name="Doerig C."/>
            <person name="Gruber A."/>
            <person name="Parkinson J."/>
            <person name="Shirley M."/>
            <person name="Wan K.L."/>
            <person name="Berriman M."/>
            <person name="Tomley F."/>
            <person name="Pain A."/>
        </authorList>
    </citation>
    <scope>NUCLEOTIDE SEQUENCE [LARGE SCALE GENOMIC DNA]</scope>
    <source>
        <strain evidence="3">Houghton</strain>
    </source>
</reference>
<dbReference type="RefSeq" id="XP_013352302.1">
    <property type="nucleotide sequence ID" value="XM_013496848.1"/>
</dbReference>
<keyword evidence="2" id="KW-0812">Transmembrane</keyword>
<feature type="region of interest" description="Disordered" evidence="1">
    <location>
        <begin position="412"/>
        <end position="440"/>
    </location>
</feature>
<sequence length="694" mass="76041">MGVLRGEKMHADATYFRSVAATEADEDPTFVLNVDEKARPSFSRRRLRSPARLVRRGRRELLWRALLVERLVVVAGLAAAFIILKCAFELGGVKALDGLQRSLAESSDYKLTGACGIESNPELVRNNIGVSEFEPEDVTYGRIHKVFDLLEELQRTCRILSVGRGILLQARIACFYLICSAQELAAVSGMLPDHLVTRRVQLTNSASNLASSILERFPTSAVGDNAFRRVSRLRELNNQLLELPETCTLGTAQCRIRLQHLGLVQLVFLNTSLTLLRGLLQWSEKGTGSSNQAVNEMLTAMTQLRHKRRTQILGDHGLGPWVAQYLRLGGPNHVVERERGRQLLLDNSLTPISVLVAQLKEVYTHILGTTGRRNNPAAVASTPRYHATADARQFALAPPTFGVYLTPTAATSSTDLHPSSASSSASEDDSLSPGRAVGSNVMPAPCHPEFLRMFLHQGPLAPLRGPPGQPLREPSGHRREQQSAHLSTSWYLSNQSTASFEGGIPLSGPLSGTHLAAPFPTVQSAIVRRVKASRGHRTMMDYRAEQQSEAASAGRVFYGVAEGEPRPSGITGRMHRVQAAPNEQKLTELSTEHPATSESLREHMDPVSTSSLLYPDGAPAGVSRTTDAYVSGWPLPDFEGDVARGFRGREHFSEFQGGSGQAEKLQDEGRVQGAGFVFHQKSQTFEQTYTRRPQ</sequence>
<dbReference type="EMBL" id="HG682086">
    <property type="protein sequence ID" value="CDJ29733.1"/>
    <property type="molecule type" value="Genomic_DNA"/>
</dbReference>
<dbReference type="Proteomes" id="UP000030744">
    <property type="component" value="Unassembled WGS sequence"/>
</dbReference>
<dbReference type="GeneID" id="25375495"/>
<dbReference type="VEuPathDB" id="ToxoDB:EMH_0004650"/>
<evidence type="ECO:0000256" key="1">
    <source>
        <dbReference type="SAM" id="MobiDB-lite"/>
    </source>
</evidence>
<name>U6K1T1_9EIME</name>
<keyword evidence="2" id="KW-1133">Transmembrane helix</keyword>
<gene>
    <name evidence="3" type="ORF">EMH_0004650</name>
</gene>
<accession>U6K1T1</accession>
<dbReference type="AlphaFoldDB" id="U6K1T1"/>
<keyword evidence="4" id="KW-1185">Reference proteome</keyword>
<evidence type="ECO:0000313" key="4">
    <source>
        <dbReference type="Proteomes" id="UP000030744"/>
    </source>
</evidence>
<feature type="compositionally biased region" description="Low complexity" evidence="1">
    <location>
        <begin position="412"/>
        <end position="425"/>
    </location>
</feature>
<keyword evidence="2" id="KW-0472">Membrane</keyword>
<dbReference type="OrthoDB" id="348120at2759"/>
<organism evidence="3 4">
    <name type="scientific">Eimeria mitis</name>
    <dbReference type="NCBI Taxonomy" id="44415"/>
    <lineage>
        <taxon>Eukaryota</taxon>
        <taxon>Sar</taxon>
        <taxon>Alveolata</taxon>
        <taxon>Apicomplexa</taxon>
        <taxon>Conoidasida</taxon>
        <taxon>Coccidia</taxon>
        <taxon>Eucoccidiorida</taxon>
        <taxon>Eimeriorina</taxon>
        <taxon>Eimeriidae</taxon>
        <taxon>Eimeria</taxon>
    </lineage>
</organism>
<proteinExistence type="predicted"/>
<evidence type="ECO:0000256" key="2">
    <source>
        <dbReference type="SAM" id="Phobius"/>
    </source>
</evidence>